<dbReference type="GeneID" id="113930371"/>
<dbReference type="RefSeq" id="XP_035581345.1">
    <property type="nucleotide sequence ID" value="XM_035725452.1"/>
</dbReference>
<feature type="region of interest" description="Disordered" evidence="1">
    <location>
        <begin position="126"/>
        <end position="221"/>
    </location>
</feature>
<feature type="compositionally biased region" description="Low complexity" evidence="1">
    <location>
        <begin position="162"/>
        <end position="179"/>
    </location>
</feature>
<proteinExistence type="predicted"/>
<sequence>MAETHGGVGTHLSICSNSATQVSKTPLRLEDSQGLVPQKSCSTSESPVPRSTLKSARTAVCQNPQSAASQGSSPKLRGPGVFLEVLRARSIPAVTLATQATALQMSKLIQHGPRPHTDITRYSPIWGESDQGQRPGSIVRKQKPHSPRTPGVPGTGATRFISGESGIGVSSSVGVTGPSARLPDPPPGHFPRLGLTPALGPPGLGKATGPGERPRPQDGRAHMPLRTAAGAAPVSYCDELKGAESVALRGGGCAAERRVRERFGLGGGGTGAAESLRARLAARRRHSPRRPHAPPRRRDVRLVAGNIRTLWSPLRASDEPRPNHCPRHAPSRPLTVGTAPPPVARARAPRSDLGLRGYGVRKCSADPGAVRGRTGCCYPPRLSGCGRGCESHLLCGPFQEQGASLRPLLTNCRFLLLGFLVYRRASVTPQKIPRPLSGAEQDGHGPDAEKVSAHQTTRCRTRWVSYTYFKDHDLGCLGFATPVLPS</sequence>
<feature type="compositionally biased region" description="Basic and acidic residues" evidence="1">
    <location>
        <begin position="441"/>
        <end position="452"/>
    </location>
</feature>
<reference evidence="3" key="1">
    <citation type="submission" date="2025-08" db="UniProtKB">
        <authorList>
            <consortium name="RefSeq"/>
        </authorList>
    </citation>
    <scope>IDENTIFICATION</scope>
    <source>
        <tissue evidence="3">Blood</tissue>
    </source>
</reference>
<feature type="compositionally biased region" description="Basic and acidic residues" evidence="1">
    <location>
        <begin position="212"/>
        <end position="221"/>
    </location>
</feature>
<dbReference type="AlphaFoldDB" id="A0A6P9F2J9"/>
<name>A0A6P9F2J9_ZALCA</name>
<feature type="region of interest" description="Disordered" evidence="1">
    <location>
        <begin position="432"/>
        <end position="453"/>
    </location>
</feature>
<evidence type="ECO:0000256" key="1">
    <source>
        <dbReference type="SAM" id="MobiDB-lite"/>
    </source>
</evidence>
<evidence type="ECO:0000313" key="2">
    <source>
        <dbReference type="Proteomes" id="UP000515165"/>
    </source>
</evidence>
<feature type="compositionally biased region" description="Polar residues" evidence="1">
    <location>
        <begin position="52"/>
        <end position="73"/>
    </location>
</feature>
<gene>
    <name evidence="3" type="primary">LOC113930371</name>
</gene>
<dbReference type="KEGG" id="zca:113930371"/>
<organism evidence="2 3">
    <name type="scientific">Zalophus californianus</name>
    <name type="common">California sealion</name>
    <dbReference type="NCBI Taxonomy" id="9704"/>
    <lineage>
        <taxon>Eukaryota</taxon>
        <taxon>Metazoa</taxon>
        <taxon>Chordata</taxon>
        <taxon>Craniata</taxon>
        <taxon>Vertebrata</taxon>
        <taxon>Euteleostomi</taxon>
        <taxon>Mammalia</taxon>
        <taxon>Eutheria</taxon>
        <taxon>Laurasiatheria</taxon>
        <taxon>Carnivora</taxon>
        <taxon>Caniformia</taxon>
        <taxon>Pinnipedia</taxon>
        <taxon>Otariidae</taxon>
        <taxon>Zalophus</taxon>
    </lineage>
</organism>
<keyword evidence="2" id="KW-1185">Reference proteome</keyword>
<accession>A0A6P9F2J9</accession>
<dbReference type="Proteomes" id="UP000515165">
    <property type="component" value="Chromosome X"/>
</dbReference>
<evidence type="ECO:0000313" key="3">
    <source>
        <dbReference type="RefSeq" id="XP_035581345.1"/>
    </source>
</evidence>
<protein>
    <submittedName>
        <fullName evidence="3">Uncharacterized protein LOC113930371</fullName>
    </submittedName>
</protein>
<feature type="region of interest" description="Disordered" evidence="1">
    <location>
        <begin position="25"/>
        <end position="77"/>
    </location>
</feature>
<feature type="region of interest" description="Disordered" evidence="1">
    <location>
        <begin position="314"/>
        <end position="351"/>
    </location>
</feature>